<dbReference type="PROSITE" id="PS01180">
    <property type="entry name" value="CUB"/>
    <property type="match status" value="2"/>
</dbReference>
<feature type="chain" id="PRO_5038461940" description="CUB domain-containing protein" evidence="4">
    <location>
        <begin position="22"/>
        <end position="236"/>
    </location>
</feature>
<dbReference type="InterPro" id="IPR035914">
    <property type="entry name" value="Sperma_CUB_dom_sf"/>
</dbReference>
<feature type="domain" description="CUB" evidence="5">
    <location>
        <begin position="178"/>
        <end position="236"/>
    </location>
</feature>
<dbReference type="Pfam" id="PF00431">
    <property type="entry name" value="CUB"/>
    <property type="match status" value="2"/>
</dbReference>
<dbReference type="SUPFAM" id="SSF49854">
    <property type="entry name" value="Spermadhesin, CUB domain"/>
    <property type="match status" value="2"/>
</dbReference>
<dbReference type="PANTHER" id="PTHR24251">
    <property type="entry name" value="OVOCHYMASE-RELATED"/>
    <property type="match status" value="1"/>
</dbReference>
<dbReference type="Proteomes" id="UP000828390">
    <property type="component" value="Unassembled WGS sequence"/>
</dbReference>
<organism evidence="6 7">
    <name type="scientific">Dreissena polymorpha</name>
    <name type="common">Zebra mussel</name>
    <name type="synonym">Mytilus polymorpha</name>
    <dbReference type="NCBI Taxonomy" id="45954"/>
    <lineage>
        <taxon>Eukaryota</taxon>
        <taxon>Metazoa</taxon>
        <taxon>Spiralia</taxon>
        <taxon>Lophotrochozoa</taxon>
        <taxon>Mollusca</taxon>
        <taxon>Bivalvia</taxon>
        <taxon>Autobranchia</taxon>
        <taxon>Heteroconchia</taxon>
        <taxon>Euheterodonta</taxon>
        <taxon>Imparidentia</taxon>
        <taxon>Neoheterodontei</taxon>
        <taxon>Myida</taxon>
        <taxon>Dreissenoidea</taxon>
        <taxon>Dreissenidae</taxon>
        <taxon>Dreissena</taxon>
    </lineage>
</organism>
<evidence type="ECO:0000259" key="5">
    <source>
        <dbReference type="PROSITE" id="PS01180"/>
    </source>
</evidence>
<keyword evidence="1" id="KW-0677">Repeat</keyword>
<reference evidence="6" key="1">
    <citation type="journal article" date="2019" name="bioRxiv">
        <title>The Genome of the Zebra Mussel, Dreissena polymorpha: A Resource for Invasive Species Research.</title>
        <authorList>
            <person name="McCartney M.A."/>
            <person name="Auch B."/>
            <person name="Kono T."/>
            <person name="Mallez S."/>
            <person name="Zhang Y."/>
            <person name="Obille A."/>
            <person name="Becker A."/>
            <person name="Abrahante J.E."/>
            <person name="Garbe J."/>
            <person name="Badalamenti J.P."/>
            <person name="Herman A."/>
            <person name="Mangelson H."/>
            <person name="Liachko I."/>
            <person name="Sullivan S."/>
            <person name="Sone E.D."/>
            <person name="Koren S."/>
            <person name="Silverstein K.A.T."/>
            <person name="Beckman K.B."/>
            <person name="Gohl D.M."/>
        </authorList>
    </citation>
    <scope>NUCLEOTIDE SEQUENCE</scope>
    <source>
        <strain evidence="6">Duluth1</strain>
        <tissue evidence="6">Whole animal</tissue>
    </source>
</reference>
<feature type="domain" description="CUB" evidence="5">
    <location>
        <begin position="19"/>
        <end position="133"/>
    </location>
</feature>
<proteinExistence type="predicted"/>
<reference evidence="6" key="2">
    <citation type="submission" date="2020-11" db="EMBL/GenBank/DDBJ databases">
        <authorList>
            <person name="McCartney M.A."/>
            <person name="Auch B."/>
            <person name="Kono T."/>
            <person name="Mallez S."/>
            <person name="Becker A."/>
            <person name="Gohl D.M."/>
            <person name="Silverstein K.A.T."/>
            <person name="Koren S."/>
            <person name="Bechman K.B."/>
            <person name="Herman A."/>
            <person name="Abrahante J.E."/>
            <person name="Garbe J."/>
        </authorList>
    </citation>
    <scope>NUCLEOTIDE SEQUENCE</scope>
    <source>
        <strain evidence="6">Duluth1</strain>
        <tissue evidence="6">Whole animal</tissue>
    </source>
</reference>
<evidence type="ECO:0000256" key="1">
    <source>
        <dbReference type="ARBA" id="ARBA00022737"/>
    </source>
</evidence>
<evidence type="ECO:0000256" key="3">
    <source>
        <dbReference type="PROSITE-ProRule" id="PRU00059"/>
    </source>
</evidence>
<evidence type="ECO:0000256" key="2">
    <source>
        <dbReference type="ARBA" id="ARBA00023157"/>
    </source>
</evidence>
<dbReference type="EMBL" id="JAIWYP010000005">
    <property type="protein sequence ID" value="KAH3817724.1"/>
    <property type="molecule type" value="Genomic_DNA"/>
</dbReference>
<keyword evidence="4" id="KW-0732">Signal</keyword>
<dbReference type="PANTHER" id="PTHR24251:SF50">
    <property type="entry name" value="ATTRACTIN-LIKE 1A"/>
    <property type="match status" value="1"/>
</dbReference>
<dbReference type="Gene3D" id="2.60.120.290">
    <property type="entry name" value="Spermadhesin, CUB domain"/>
    <property type="match status" value="2"/>
</dbReference>
<gene>
    <name evidence="6" type="ORF">DPMN_119279</name>
</gene>
<comment type="caution">
    <text evidence="6">The sequence shown here is derived from an EMBL/GenBank/DDBJ whole genome shotgun (WGS) entry which is preliminary data.</text>
</comment>
<dbReference type="AlphaFoldDB" id="A0A9D4GLN6"/>
<feature type="signal peptide" evidence="4">
    <location>
        <begin position="1"/>
        <end position="21"/>
    </location>
</feature>
<dbReference type="SMART" id="SM00042">
    <property type="entry name" value="CUB"/>
    <property type="match status" value="1"/>
</dbReference>
<evidence type="ECO:0000313" key="6">
    <source>
        <dbReference type="EMBL" id="KAH3817724.1"/>
    </source>
</evidence>
<keyword evidence="2" id="KW-1015">Disulfide bond</keyword>
<evidence type="ECO:0000256" key="4">
    <source>
        <dbReference type="SAM" id="SignalP"/>
    </source>
</evidence>
<evidence type="ECO:0000313" key="7">
    <source>
        <dbReference type="Proteomes" id="UP000828390"/>
    </source>
</evidence>
<comment type="caution">
    <text evidence="3">Lacks conserved residue(s) required for the propagation of feature annotation.</text>
</comment>
<protein>
    <recommendedName>
        <fullName evidence="5">CUB domain-containing protein</fullName>
    </recommendedName>
</protein>
<name>A0A9D4GLN6_DREPO</name>
<keyword evidence="7" id="KW-1185">Reference proteome</keyword>
<accession>A0A9D4GLN6</accession>
<dbReference type="CDD" id="cd00041">
    <property type="entry name" value="CUB"/>
    <property type="match status" value="2"/>
</dbReference>
<dbReference type="InterPro" id="IPR000859">
    <property type="entry name" value="CUB_dom"/>
</dbReference>
<sequence length="236" mass="26229">MYTLHTTTLFLFGLFLKGCKGAECGGNLTEPGIITSPNFPSNYTNDVQCTWDIRAPVGYLINVNFTDFELGDYIDYLKLSNGPNASSREYELYFFFGNAPLNEFKSQSNTVRIVFTTDIRNTARGFNMTYTFSVQACPLGRYGINCFKQCHCRMSSCDDISGACGDSGCKYGWHGIACNEKCGGNLTEPGIITSPNFPSNYTNNVQCTWDIRAPVGYLINVNFTDFALEVDVKCNV</sequence>